<dbReference type="STRING" id="133383.A0A1R0H915"/>
<sequence>MNWLDYTIRPEKIYEDFAPEIIPNGGNHSKYSIACELLQNLANVKNIGTLTLNESISLQLGLSTTDFPENEIGKVSDEFTESLFGPSTPESPRPSKYLENSENSPDINFDSEKSSKYFDKPIYQFSMFRRDINSGLPYENISSLLSFINQNSLAKKRSLRFLNISCELIRLVRIDEPEIEENVHSAVRHVLFMYLLESSDPNSNRNVFNKDAGFVLRSLEPENPNRLALSKFSQYLYHRWIVRSFYRENSMSFDFNKSFSDQISENVLDENSEKLFKFLMEKDFSNIGISFFSAASSFYDLGRFYFSKNKFGKALLMFEKSLNLDVSISSYSNQTLARINCESGSINDYVLTCKKITNINKSINANQYSSNNVYGHDIQSQNTFDSSLEFFNNSRNVRDSLGKSTSIIFPRLNENIVFSIPIESYFYSSLENFLKNGSKYFLDGVFFDTSSKITEISYLNSIYSKGIDFLYQEKYYEASIFFITSTELSKNNEIFSFPRKNLLEIIPDHGSYARDIEKLSNSYLNLAKALLSTQKFFYQNSSYDLSTSQAVMNNTITSFYGSLIDLKLESKETEIVPLKFLYLERLALSSMCLNDQELFVFIIERVALNPQLHRQIHEPDAPQLKVYSGLFFLKNIFSKYGILNFGKRSIELQYNLLYKKFSEKSLSNTFISDVRAHYLRILDNLLILSDFNGGEFDFTEFFSHMNDLGVWIMLCGLISGTVFSIIPMDSDIKINNFDSFGVLHLFSLDDASLKIKMGSFGKLSSIKNFNSNKNNEIYRKTNLLPIIITDLNATESDKSVIDNGKSNQIFSPKGIAILRILSILNNEIIKFCHSFVPSILLKCDLLWTVSRLKINEYNLFNYPKPPFPETIIDIPFTKKYKSRISNSTRLPKRPLFAYECTLDPVSGHSNSTYFSKTIKNCNIKIFVREFLEYIYAITEGFNPIYLVIILSQTNNVSRMFPNLPQSSSAEIFINDENPKDIPIQATSQIAQRFLIDRGFEISMIRHRLPSLIESLKADNLPLCVSALLQFPQYNPRDPSFELSPQKVAYQDLFCQIDHAILMRQFSFITCSFLWDFSAIQYANFSLRNNRENSISSIEKNHHKNVINPSYESDYSNSITKTSIFPDDFKNSSLQSYIYEFGISQSLGFPDSYFDLNKDSPLKNIDLSFIPDTRAVEEFSKSYDYGNINMIKNNYLDIDQFDLFDPQQALSFEDIFDYKLSSVKSLFDWMMLHYTCKN</sequence>
<dbReference type="PROSITE" id="PS50005">
    <property type="entry name" value="TPR"/>
    <property type="match status" value="1"/>
</dbReference>
<keyword evidence="4" id="KW-1185">Reference proteome</keyword>
<evidence type="ECO:0000313" key="4">
    <source>
        <dbReference type="Proteomes" id="UP000187455"/>
    </source>
</evidence>
<dbReference type="Proteomes" id="UP000187455">
    <property type="component" value="Unassembled WGS sequence"/>
</dbReference>
<reference evidence="3 4" key="1">
    <citation type="journal article" date="2016" name="Mol. Biol. Evol.">
        <title>Genome-Wide Survey of Gut Fungi (Harpellales) Reveals the First Horizontally Transferred Ubiquitin Gene from a Mosquito Host.</title>
        <authorList>
            <person name="Wang Y."/>
            <person name="White M.M."/>
            <person name="Kvist S."/>
            <person name="Moncalvo J.M."/>
        </authorList>
    </citation>
    <scope>NUCLEOTIDE SEQUENCE [LARGE SCALE GENOMIC DNA]</scope>
    <source>
        <strain evidence="3 4">ALG-7-W6</strain>
    </source>
</reference>
<dbReference type="InterPro" id="IPR019734">
    <property type="entry name" value="TPR_rpt"/>
</dbReference>
<dbReference type="AlphaFoldDB" id="A0A1R0H915"/>
<evidence type="ECO:0000313" key="3">
    <source>
        <dbReference type="EMBL" id="OLY85606.1"/>
    </source>
</evidence>
<evidence type="ECO:0000256" key="2">
    <source>
        <dbReference type="SAM" id="MobiDB-lite"/>
    </source>
</evidence>
<comment type="caution">
    <text evidence="3">The sequence shown here is derived from an EMBL/GenBank/DDBJ whole genome shotgun (WGS) entry which is preliminary data.</text>
</comment>
<dbReference type="InterPro" id="IPR011990">
    <property type="entry name" value="TPR-like_helical_dom_sf"/>
</dbReference>
<dbReference type="OrthoDB" id="5588722at2759"/>
<feature type="repeat" description="TPR" evidence="1">
    <location>
        <begin position="295"/>
        <end position="328"/>
    </location>
</feature>
<keyword evidence="1" id="KW-0802">TPR repeat</keyword>
<dbReference type="SMART" id="SM00028">
    <property type="entry name" value="TPR"/>
    <property type="match status" value="2"/>
</dbReference>
<evidence type="ECO:0000256" key="1">
    <source>
        <dbReference type="PROSITE-ProRule" id="PRU00339"/>
    </source>
</evidence>
<dbReference type="Gene3D" id="1.25.40.10">
    <property type="entry name" value="Tetratricopeptide repeat domain"/>
    <property type="match status" value="1"/>
</dbReference>
<dbReference type="EMBL" id="LSSL01000059">
    <property type="protein sequence ID" value="OLY85606.1"/>
    <property type="molecule type" value="Genomic_DNA"/>
</dbReference>
<accession>A0A1R0H915</accession>
<organism evidence="3 4">
    <name type="scientific">Smittium mucronatum</name>
    <dbReference type="NCBI Taxonomy" id="133383"/>
    <lineage>
        <taxon>Eukaryota</taxon>
        <taxon>Fungi</taxon>
        <taxon>Fungi incertae sedis</taxon>
        <taxon>Zoopagomycota</taxon>
        <taxon>Kickxellomycotina</taxon>
        <taxon>Harpellomycetes</taxon>
        <taxon>Harpellales</taxon>
        <taxon>Legeriomycetaceae</taxon>
        <taxon>Smittium</taxon>
    </lineage>
</organism>
<name>A0A1R0H915_9FUNG</name>
<protein>
    <submittedName>
        <fullName evidence="3">Uncharacterized protein</fullName>
    </submittedName>
</protein>
<feature type="region of interest" description="Disordered" evidence="2">
    <location>
        <begin position="79"/>
        <end position="110"/>
    </location>
</feature>
<proteinExistence type="predicted"/>
<gene>
    <name evidence="3" type="ORF">AYI68_g200</name>
</gene>